<keyword evidence="3" id="KW-0804">Transcription</keyword>
<dbReference type="Gene3D" id="1.10.10.10">
    <property type="entry name" value="Winged helix-like DNA-binding domain superfamily/Winged helix DNA-binding domain"/>
    <property type="match status" value="1"/>
</dbReference>
<evidence type="ECO:0000259" key="4">
    <source>
        <dbReference type="PROSITE" id="PS50995"/>
    </source>
</evidence>
<dbReference type="InterPro" id="IPR036388">
    <property type="entry name" value="WH-like_DNA-bd_sf"/>
</dbReference>
<dbReference type="SUPFAM" id="SSF46785">
    <property type="entry name" value="Winged helix' DNA-binding domain"/>
    <property type="match status" value="1"/>
</dbReference>
<dbReference type="AlphaFoldDB" id="A0A1I3YX58"/>
<evidence type="ECO:0000256" key="3">
    <source>
        <dbReference type="ARBA" id="ARBA00023163"/>
    </source>
</evidence>
<accession>A0A1I3YX58</accession>
<dbReference type="InterPro" id="IPR036390">
    <property type="entry name" value="WH_DNA-bd_sf"/>
</dbReference>
<feature type="domain" description="HTH marR-type" evidence="4">
    <location>
        <begin position="1"/>
        <end position="142"/>
    </location>
</feature>
<dbReference type="RefSeq" id="WP_091897786.1">
    <property type="nucleotide sequence ID" value="NZ_FOSJ01000026.1"/>
</dbReference>
<keyword evidence="2 5" id="KW-0238">DNA-binding</keyword>
<proteinExistence type="predicted"/>
<name>A0A1I3YX58_9LACT</name>
<sequence>MDPRGTIGFELRELSILLIRYIEKEKAINNLEDIQSLQAWTLGYLYKNQHKTIFQKDIEREFSIRKSTTSNLVKRMKKNGFIEEKKGTQSDKRLKQLVLTEKAIAQIQAFKPYVHRLEEKITENINPQEIEQFKETLAKIKANLSC</sequence>
<dbReference type="Proteomes" id="UP000199589">
    <property type="component" value="Unassembled WGS sequence"/>
</dbReference>
<dbReference type="EMBL" id="FOSJ01000026">
    <property type="protein sequence ID" value="SFK36428.1"/>
    <property type="molecule type" value="Genomic_DNA"/>
</dbReference>
<evidence type="ECO:0000256" key="1">
    <source>
        <dbReference type="ARBA" id="ARBA00023015"/>
    </source>
</evidence>
<dbReference type="OrthoDB" id="384891at2"/>
<evidence type="ECO:0000313" key="5">
    <source>
        <dbReference type="EMBL" id="SFK36428.1"/>
    </source>
</evidence>
<dbReference type="PROSITE" id="PS50995">
    <property type="entry name" value="HTH_MARR_2"/>
    <property type="match status" value="1"/>
</dbReference>
<evidence type="ECO:0000256" key="2">
    <source>
        <dbReference type="ARBA" id="ARBA00023125"/>
    </source>
</evidence>
<dbReference type="PANTHER" id="PTHR42756:SF1">
    <property type="entry name" value="TRANSCRIPTIONAL REPRESSOR OF EMRAB OPERON"/>
    <property type="match status" value="1"/>
</dbReference>
<protein>
    <submittedName>
        <fullName evidence="5">DNA-binding transcriptional regulator, MarR family</fullName>
    </submittedName>
</protein>
<organism evidence="5 6">
    <name type="scientific">Marinilactibacillus piezotolerans</name>
    <dbReference type="NCBI Taxonomy" id="258723"/>
    <lineage>
        <taxon>Bacteria</taxon>
        <taxon>Bacillati</taxon>
        <taxon>Bacillota</taxon>
        <taxon>Bacilli</taxon>
        <taxon>Lactobacillales</taxon>
        <taxon>Carnobacteriaceae</taxon>
        <taxon>Marinilactibacillus</taxon>
    </lineage>
</organism>
<dbReference type="InterPro" id="IPR000835">
    <property type="entry name" value="HTH_MarR-typ"/>
</dbReference>
<dbReference type="GO" id="GO:0003677">
    <property type="term" value="F:DNA binding"/>
    <property type="evidence" value="ECO:0007669"/>
    <property type="project" value="UniProtKB-KW"/>
</dbReference>
<dbReference type="GO" id="GO:0003700">
    <property type="term" value="F:DNA-binding transcription factor activity"/>
    <property type="evidence" value="ECO:0007669"/>
    <property type="project" value="InterPro"/>
</dbReference>
<dbReference type="SMART" id="SM00347">
    <property type="entry name" value="HTH_MARR"/>
    <property type="match status" value="1"/>
</dbReference>
<keyword evidence="1" id="KW-0805">Transcription regulation</keyword>
<gene>
    <name evidence="5" type="ORF">SAMN04488569_102613</name>
</gene>
<keyword evidence="6" id="KW-1185">Reference proteome</keyword>
<dbReference type="Pfam" id="PF12802">
    <property type="entry name" value="MarR_2"/>
    <property type="match status" value="1"/>
</dbReference>
<reference evidence="6" key="1">
    <citation type="submission" date="2016-10" db="EMBL/GenBank/DDBJ databases">
        <authorList>
            <person name="Varghese N."/>
            <person name="Submissions S."/>
        </authorList>
    </citation>
    <scope>NUCLEOTIDE SEQUENCE [LARGE SCALE GENOMIC DNA]</scope>
    <source>
        <strain evidence="6">DSM 16108</strain>
    </source>
</reference>
<dbReference type="PANTHER" id="PTHR42756">
    <property type="entry name" value="TRANSCRIPTIONAL REGULATOR, MARR"/>
    <property type="match status" value="1"/>
</dbReference>
<evidence type="ECO:0000313" key="6">
    <source>
        <dbReference type="Proteomes" id="UP000199589"/>
    </source>
</evidence>